<dbReference type="AlphaFoldDB" id="A0A0C9ZAE8"/>
<dbReference type="OrthoDB" id="5356487at2759"/>
<organism evidence="2 3">
    <name type="scientific">Suillus luteus UH-Slu-Lm8-n1</name>
    <dbReference type="NCBI Taxonomy" id="930992"/>
    <lineage>
        <taxon>Eukaryota</taxon>
        <taxon>Fungi</taxon>
        <taxon>Dikarya</taxon>
        <taxon>Basidiomycota</taxon>
        <taxon>Agaricomycotina</taxon>
        <taxon>Agaricomycetes</taxon>
        <taxon>Agaricomycetidae</taxon>
        <taxon>Boletales</taxon>
        <taxon>Suillineae</taxon>
        <taxon>Suillaceae</taxon>
        <taxon>Suillus</taxon>
    </lineage>
</organism>
<evidence type="ECO:0000313" key="3">
    <source>
        <dbReference type="Proteomes" id="UP000054485"/>
    </source>
</evidence>
<dbReference type="EMBL" id="KN835750">
    <property type="protein sequence ID" value="KIK34465.1"/>
    <property type="molecule type" value="Genomic_DNA"/>
</dbReference>
<keyword evidence="3" id="KW-1185">Reference proteome</keyword>
<evidence type="ECO:0000256" key="1">
    <source>
        <dbReference type="SAM" id="MobiDB-lite"/>
    </source>
</evidence>
<protein>
    <recommendedName>
        <fullName evidence="4">WW domain-containing protein</fullName>
    </recommendedName>
</protein>
<dbReference type="Proteomes" id="UP000054485">
    <property type="component" value="Unassembled WGS sequence"/>
</dbReference>
<gene>
    <name evidence="2" type="ORF">CY34DRAFT_812872</name>
</gene>
<reference evidence="3" key="2">
    <citation type="submission" date="2015-01" db="EMBL/GenBank/DDBJ databases">
        <title>Evolutionary Origins and Diversification of the Mycorrhizal Mutualists.</title>
        <authorList>
            <consortium name="DOE Joint Genome Institute"/>
            <consortium name="Mycorrhizal Genomics Consortium"/>
            <person name="Kohler A."/>
            <person name="Kuo A."/>
            <person name="Nagy L.G."/>
            <person name="Floudas D."/>
            <person name="Copeland A."/>
            <person name="Barry K.W."/>
            <person name="Cichocki N."/>
            <person name="Veneault-Fourrey C."/>
            <person name="LaButti K."/>
            <person name="Lindquist E.A."/>
            <person name="Lipzen A."/>
            <person name="Lundell T."/>
            <person name="Morin E."/>
            <person name="Murat C."/>
            <person name="Riley R."/>
            <person name="Ohm R."/>
            <person name="Sun H."/>
            <person name="Tunlid A."/>
            <person name="Henrissat B."/>
            <person name="Grigoriev I.V."/>
            <person name="Hibbett D.S."/>
            <person name="Martin F."/>
        </authorList>
    </citation>
    <scope>NUCLEOTIDE SEQUENCE [LARGE SCALE GENOMIC DNA]</scope>
    <source>
        <strain evidence="3">UH-Slu-Lm8-n1</strain>
    </source>
</reference>
<dbReference type="InParanoid" id="A0A0C9ZAE8"/>
<evidence type="ECO:0000313" key="2">
    <source>
        <dbReference type="EMBL" id="KIK34465.1"/>
    </source>
</evidence>
<reference evidence="2 3" key="1">
    <citation type="submission" date="2014-04" db="EMBL/GenBank/DDBJ databases">
        <authorList>
            <consortium name="DOE Joint Genome Institute"/>
            <person name="Kuo A."/>
            <person name="Ruytinx J."/>
            <person name="Rineau F."/>
            <person name="Colpaert J."/>
            <person name="Kohler A."/>
            <person name="Nagy L.G."/>
            <person name="Floudas D."/>
            <person name="Copeland A."/>
            <person name="Barry K.W."/>
            <person name="Cichocki N."/>
            <person name="Veneault-Fourrey C."/>
            <person name="LaButti K."/>
            <person name="Lindquist E.A."/>
            <person name="Lipzen A."/>
            <person name="Lundell T."/>
            <person name="Morin E."/>
            <person name="Murat C."/>
            <person name="Sun H."/>
            <person name="Tunlid A."/>
            <person name="Henrissat B."/>
            <person name="Grigoriev I.V."/>
            <person name="Hibbett D.S."/>
            <person name="Martin F."/>
            <person name="Nordberg H.P."/>
            <person name="Cantor M.N."/>
            <person name="Hua S.X."/>
        </authorList>
    </citation>
    <scope>NUCLEOTIDE SEQUENCE [LARGE SCALE GENOMIC DNA]</scope>
    <source>
        <strain evidence="2 3">UH-Slu-Lm8-n1</strain>
    </source>
</reference>
<evidence type="ECO:0008006" key="4">
    <source>
        <dbReference type="Google" id="ProtNLM"/>
    </source>
</evidence>
<accession>A0A0C9ZAE8</accession>
<name>A0A0C9ZAE8_9AGAM</name>
<proteinExistence type="predicted"/>
<feature type="region of interest" description="Disordered" evidence="1">
    <location>
        <begin position="1"/>
        <end position="62"/>
    </location>
</feature>
<sequence>MSNRVSSSPPLSPTSPIIATMHANTGSSTSAKQREGLPSDSPRPVAPQKSEKYPPRYGAQHRQDALWEGGNEALPPGWRESRTEGDDQARYWNDALFMSTEHRPLPGVRLGEKRK</sequence>
<dbReference type="HOGENOM" id="CLU_2110580_0_0_1"/>
<feature type="compositionally biased region" description="Polar residues" evidence="1">
    <location>
        <begin position="22"/>
        <end position="31"/>
    </location>
</feature>